<feature type="binding site" evidence="7">
    <location>
        <position position="176"/>
    </location>
    <ligand>
        <name>a divalent metal cation</name>
        <dbReference type="ChEBI" id="CHEBI:60240"/>
        <label>2</label>
    </ligand>
</feature>
<evidence type="ECO:0000256" key="3">
    <source>
        <dbReference type="ARBA" id="ARBA00022723"/>
    </source>
</evidence>
<keyword evidence="4" id="KW-0378">Hydrolase</keyword>
<dbReference type="GO" id="GO:0046872">
    <property type="term" value="F:metal ion binding"/>
    <property type="evidence" value="ECO:0007669"/>
    <property type="project" value="UniProtKB-KW"/>
</dbReference>
<feature type="binding site" evidence="7">
    <location>
        <position position="115"/>
    </location>
    <ligand>
        <name>a divalent metal cation</name>
        <dbReference type="ChEBI" id="CHEBI:60240"/>
        <label>1</label>
    </ligand>
</feature>
<dbReference type="InterPro" id="IPR001130">
    <property type="entry name" value="TatD-like"/>
</dbReference>
<dbReference type="Pfam" id="PF01026">
    <property type="entry name" value="TatD_DNase"/>
    <property type="match status" value="1"/>
</dbReference>
<evidence type="ECO:0000256" key="6">
    <source>
        <dbReference type="ARBA" id="ARBA00045223"/>
    </source>
</evidence>
<dbReference type="GO" id="GO:0005829">
    <property type="term" value="C:cytosol"/>
    <property type="evidence" value="ECO:0007669"/>
    <property type="project" value="TreeGrafter"/>
</dbReference>
<feature type="binding site" evidence="7">
    <location>
        <position position="224"/>
    </location>
    <ligand>
        <name>a divalent metal cation</name>
        <dbReference type="ChEBI" id="CHEBI:60240"/>
        <label>1</label>
    </ligand>
</feature>
<dbReference type="EMBL" id="GBGD01002224">
    <property type="protein sequence ID" value="JAC86665.1"/>
    <property type="molecule type" value="mRNA"/>
</dbReference>
<dbReference type="Gene3D" id="3.20.20.140">
    <property type="entry name" value="Metal-dependent hydrolases"/>
    <property type="match status" value="1"/>
</dbReference>
<organism evidence="8">
    <name type="scientific">Panstrongylus megistus</name>
    <dbReference type="NCBI Taxonomy" id="65343"/>
    <lineage>
        <taxon>Eukaryota</taxon>
        <taxon>Metazoa</taxon>
        <taxon>Ecdysozoa</taxon>
        <taxon>Arthropoda</taxon>
        <taxon>Hexapoda</taxon>
        <taxon>Insecta</taxon>
        <taxon>Pterygota</taxon>
        <taxon>Neoptera</taxon>
        <taxon>Paraneoptera</taxon>
        <taxon>Hemiptera</taxon>
        <taxon>Heteroptera</taxon>
        <taxon>Panheteroptera</taxon>
        <taxon>Cimicomorpha</taxon>
        <taxon>Reduviidae</taxon>
        <taxon>Triatominae</taxon>
        <taxon>Panstrongylus</taxon>
    </lineage>
</organism>
<evidence type="ECO:0000256" key="4">
    <source>
        <dbReference type="ARBA" id="ARBA00022801"/>
    </source>
</evidence>
<dbReference type="InterPro" id="IPR018228">
    <property type="entry name" value="DNase_TatD-rel_CS"/>
</dbReference>
<comment type="function">
    <text evidence="6">Deoxyribonuclease which catalyzes (in vitro) the decatenation of kinetoplast DNA, which are circular DNA catenated to each other, producing linear DNA molecules. Plays an important role in chromosomal segregation and cell cycle progression during eye development probably via its DNA decatenation activity.</text>
</comment>
<dbReference type="InterPro" id="IPR032466">
    <property type="entry name" value="Metal_Hydrolase"/>
</dbReference>
<dbReference type="PIRSF" id="PIRSF005902">
    <property type="entry name" value="DNase_TatD"/>
    <property type="match status" value="1"/>
</dbReference>
<dbReference type="GO" id="GO:0008296">
    <property type="term" value="F:3'-5'-DNA exonuclease activity"/>
    <property type="evidence" value="ECO:0007669"/>
    <property type="project" value="TreeGrafter"/>
</dbReference>
<dbReference type="AlphaFoldDB" id="A0A069DRU5"/>
<name>A0A069DRU5_9HEMI</name>
<protein>
    <recommendedName>
        <fullName evidence="5">Deoxyribonuclease TATDN1</fullName>
    </recommendedName>
</protein>
<dbReference type="InterPro" id="IPR050891">
    <property type="entry name" value="TatD-type_Hydrolase"/>
</dbReference>
<dbReference type="SUPFAM" id="SSF51556">
    <property type="entry name" value="Metallo-dependent hydrolases"/>
    <property type="match status" value="1"/>
</dbReference>
<evidence type="ECO:0000256" key="5">
    <source>
        <dbReference type="ARBA" id="ARBA00039767"/>
    </source>
</evidence>
<feature type="binding site" evidence="7">
    <location>
        <position position="152"/>
    </location>
    <ligand>
        <name>a divalent metal cation</name>
        <dbReference type="ChEBI" id="CHEBI:60240"/>
        <label>2</label>
    </ligand>
</feature>
<dbReference type="PANTHER" id="PTHR10060:SF15">
    <property type="entry name" value="DEOXYRIBONUCLEASE TATDN1"/>
    <property type="match status" value="1"/>
</dbReference>
<proteinExistence type="evidence at transcript level"/>
<evidence type="ECO:0000256" key="7">
    <source>
        <dbReference type="PIRSR" id="PIRSR005902-1"/>
    </source>
</evidence>
<sequence length="313" mass="35452">MAKRRFIDIGANLIDSTFTGIYHGKSAHENDLEKVLGRAWEIGMEKIMVTGTTYDDSKRAYTLSLGDKRLYCTVGCHPTHCLEFEKPEHGSPDAYAKKLHHLYQECGSKVVAFGEIGLDYDRLHFCGKEQQNKYFQQQLTVAESLKSPLFLHCRAAFQDLCETLCKRDVRLPGVVHSFDGTCADADSIIDLGLYIGINGCSLKTNDNLEVVKNIPIEKILVETDSPWCDIRPTHAGYKYILTKFNAVKKEKWKEDAMVKGRNEPATICQVLEVISAVKEEDIEQLGNQIYNNTLNLFFPDQTKNEDSTNQRNC</sequence>
<comment type="similarity">
    <text evidence="1">Belongs to the metallo-dependent hydrolases superfamily. TatD-type hydrolase family.</text>
</comment>
<keyword evidence="3 7" id="KW-0479">Metal-binding</keyword>
<evidence type="ECO:0000256" key="1">
    <source>
        <dbReference type="ARBA" id="ARBA00009275"/>
    </source>
</evidence>
<dbReference type="PROSITE" id="PS01091">
    <property type="entry name" value="TATD_3"/>
    <property type="match status" value="1"/>
</dbReference>
<reference evidence="8" key="1">
    <citation type="journal article" date="2015" name="J. Med. Entomol.">
        <title>A Deep Insight Into the Sialotranscriptome of the Chagas Disease Vector, Panstrongylus megistus (Hemiptera: Heteroptera).</title>
        <authorList>
            <person name="Ribeiro J.M."/>
            <person name="Schwarz A."/>
            <person name="Francischetti I.M."/>
        </authorList>
    </citation>
    <scope>NUCLEOTIDE SEQUENCE</scope>
    <source>
        <tissue evidence="8">Salivary glands</tissue>
    </source>
</reference>
<dbReference type="CDD" id="cd01310">
    <property type="entry name" value="TatD_DNAse"/>
    <property type="match status" value="1"/>
</dbReference>
<accession>A0A069DRU5</accession>
<evidence type="ECO:0000256" key="2">
    <source>
        <dbReference type="ARBA" id="ARBA00022722"/>
    </source>
</evidence>
<dbReference type="PANTHER" id="PTHR10060">
    <property type="entry name" value="TATD FAMILY DEOXYRIBONUCLEASE"/>
    <property type="match status" value="1"/>
</dbReference>
<keyword evidence="2" id="KW-0540">Nuclease</keyword>
<evidence type="ECO:0000313" key="8">
    <source>
        <dbReference type="EMBL" id="JAC86665.1"/>
    </source>
</evidence>